<proteinExistence type="predicted"/>
<reference evidence="1" key="1">
    <citation type="journal article" date="2014" name="Front. Microbiol.">
        <title>High frequency of phylogenetically diverse reductive dehalogenase-homologous genes in deep subseafloor sedimentary metagenomes.</title>
        <authorList>
            <person name="Kawai M."/>
            <person name="Futagami T."/>
            <person name="Toyoda A."/>
            <person name="Takaki Y."/>
            <person name="Nishi S."/>
            <person name="Hori S."/>
            <person name="Arai W."/>
            <person name="Tsubouchi T."/>
            <person name="Morono Y."/>
            <person name="Uchiyama I."/>
            <person name="Ito T."/>
            <person name="Fujiyama A."/>
            <person name="Inagaki F."/>
            <person name="Takami H."/>
        </authorList>
    </citation>
    <scope>NUCLEOTIDE SEQUENCE</scope>
    <source>
        <strain evidence="1">Expedition CK06-06</strain>
    </source>
</reference>
<dbReference type="AlphaFoldDB" id="X0WMS2"/>
<comment type="caution">
    <text evidence="1">The sequence shown here is derived from an EMBL/GenBank/DDBJ whole genome shotgun (WGS) entry which is preliminary data.</text>
</comment>
<organism evidence="1">
    <name type="scientific">marine sediment metagenome</name>
    <dbReference type="NCBI Taxonomy" id="412755"/>
    <lineage>
        <taxon>unclassified sequences</taxon>
        <taxon>metagenomes</taxon>
        <taxon>ecological metagenomes</taxon>
    </lineage>
</organism>
<sequence length="54" mass="5604">AEGAILKDEMLSISQAGAQVLGRAGPFAGARAGSEWATPGRYAASAYMLRPRPK</sequence>
<feature type="non-terminal residue" evidence="1">
    <location>
        <position position="1"/>
    </location>
</feature>
<gene>
    <name evidence="1" type="ORF">S01H1_34116</name>
</gene>
<evidence type="ECO:0000313" key="1">
    <source>
        <dbReference type="EMBL" id="GAG13971.1"/>
    </source>
</evidence>
<protein>
    <submittedName>
        <fullName evidence="1">Uncharacterized protein</fullName>
    </submittedName>
</protein>
<dbReference type="EMBL" id="BARS01021216">
    <property type="protein sequence ID" value="GAG13971.1"/>
    <property type="molecule type" value="Genomic_DNA"/>
</dbReference>
<name>X0WMS2_9ZZZZ</name>
<accession>X0WMS2</accession>